<evidence type="ECO:0000313" key="3">
    <source>
        <dbReference type="EMBL" id="GAA3993539.1"/>
    </source>
</evidence>
<protein>
    <recommendedName>
        <fullName evidence="2">Transposase Helix-turn-helix domain-containing protein</fullName>
    </recommendedName>
</protein>
<feature type="domain" description="Transposase Helix-turn-helix" evidence="2">
    <location>
        <begin position="22"/>
        <end position="62"/>
    </location>
</feature>
<evidence type="ECO:0000256" key="1">
    <source>
        <dbReference type="SAM" id="MobiDB-lite"/>
    </source>
</evidence>
<name>A0ABP7R808_9ACTN</name>
<sequence>MSAVITALRRECADPVRKVRPWSLPREDRVLVVAAYGRTTPTMRRLAPLSGVSKSAADRIIDHRPPPAPRQPARPSRQPAWGNLSEPQGGKVTALVLSGGPGFPIADGPAHGIGAPAQTGVAAR</sequence>
<reference evidence="4" key="1">
    <citation type="journal article" date="2019" name="Int. J. Syst. Evol. Microbiol.">
        <title>The Global Catalogue of Microorganisms (GCM) 10K type strain sequencing project: providing services to taxonomists for standard genome sequencing and annotation.</title>
        <authorList>
            <consortium name="The Broad Institute Genomics Platform"/>
            <consortium name="The Broad Institute Genome Sequencing Center for Infectious Disease"/>
            <person name="Wu L."/>
            <person name="Ma J."/>
        </authorList>
    </citation>
    <scope>NUCLEOTIDE SEQUENCE [LARGE SCALE GENOMIC DNA]</scope>
    <source>
        <strain evidence="4">JCM 17027</strain>
    </source>
</reference>
<proteinExistence type="predicted"/>
<keyword evidence="4" id="KW-1185">Reference proteome</keyword>
<dbReference type="Pfam" id="PF13613">
    <property type="entry name" value="HTH_Tnp_4"/>
    <property type="match status" value="1"/>
</dbReference>
<dbReference type="Proteomes" id="UP001500034">
    <property type="component" value="Unassembled WGS sequence"/>
</dbReference>
<dbReference type="InterPro" id="IPR027805">
    <property type="entry name" value="Transposase_HTH_dom"/>
</dbReference>
<dbReference type="EMBL" id="BAABCQ010000101">
    <property type="protein sequence ID" value="GAA3993539.1"/>
    <property type="molecule type" value="Genomic_DNA"/>
</dbReference>
<accession>A0ABP7R808</accession>
<gene>
    <name evidence="3" type="ORF">GCM10022384_46470</name>
</gene>
<organism evidence="3 4">
    <name type="scientific">Streptomyces marokkonensis</name>
    <dbReference type="NCBI Taxonomy" id="324855"/>
    <lineage>
        <taxon>Bacteria</taxon>
        <taxon>Bacillati</taxon>
        <taxon>Actinomycetota</taxon>
        <taxon>Actinomycetes</taxon>
        <taxon>Kitasatosporales</taxon>
        <taxon>Streptomycetaceae</taxon>
        <taxon>Streptomyces</taxon>
    </lineage>
</organism>
<evidence type="ECO:0000259" key="2">
    <source>
        <dbReference type="Pfam" id="PF13613"/>
    </source>
</evidence>
<evidence type="ECO:0000313" key="4">
    <source>
        <dbReference type="Proteomes" id="UP001500034"/>
    </source>
</evidence>
<feature type="compositionally biased region" description="Basic and acidic residues" evidence="1">
    <location>
        <begin position="56"/>
        <end position="65"/>
    </location>
</feature>
<feature type="region of interest" description="Disordered" evidence="1">
    <location>
        <begin position="48"/>
        <end position="124"/>
    </location>
</feature>
<comment type="caution">
    <text evidence="3">The sequence shown here is derived from an EMBL/GenBank/DDBJ whole genome shotgun (WGS) entry which is preliminary data.</text>
</comment>